<evidence type="ECO:0000313" key="5">
    <source>
        <dbReference type="EMBL" id="RVT59119.1"/>
    </source>
</evidence>
<dbReference type="GO" id="GO:0003677">
    <property type="term" value="F:DNA binding"/>
    <property type="evidence" value="ECO:0007669"/>
    <property type="project" value="UniProtKB-KW"/>
</dbReference>
<evidence type="ECO:0000256" key="2">
    <source>
        <dbReference type="ARBA" id="ARBA00023125"/>
    </source>
</evidence>
<evidence type="ECO:0000256" key="3">
    <source>
        <dbReference type="ARBA" id="ARBA00023163"/>
    </source>
</evidence>
<evidence type="ECO:0000256" key="1">
    <source>
        <dbReference type="ARBA" id="ARBA00023015"/>
    </source>
</evidence>
<evidence type="ECO:0000313" key="6">
    <source>
        <dbReference type="Proteomes" id="UP000288024"/>
    </source>
</evidence>
<dbReference type="InterPro" id="IPR013096">
    <property type="entry name" value="Cupin_2"/>
</dbReference>
<dbReference type="CDD" id="cd02209">
    <property type="entry name" value="cupin_XRE_C"/>
    <property type="match status" value="1"/>
</dbReference>
<evidence type="ECO:0000259" key="4">
    <source>
        <dbReference type="PROSITE" id="PS50943"/>
    </source>
</evidence>
<dbReference type="GO" id="GO:0003700">
    <property type="term" value="F:DNA-binding transcription factor activity"/>
    <property type="evidence" value="ECO:0007669"/>
    <property type="project" value="TreeGrafter"/>
</dbReference>
<dbReference type="InterPro" id="IPR001387">
    <property type="entry name" value="Cro/C1-type_HTH"/>
</dbReference>
<dbReference type="InterPro" id="IPR011051">
    <property type="entry name" value="RmlC_Cupin_sf"/>
</dbReference>
<keyword evidence="2" id="KW-0238">DNA-binding</keyword>
<keyword evidence="1" id="KW-0805">Transcription regulation</keyword>
<proteinExistence type="predicted"/>
<comment type="caution">
    <text evidence="5">The sequence shown here is derived from an EMBL/GenBank/DDBJ whole genome shotgun (WGS) entry which is preliminary data.</text>
</comment>
<keyword evidence="3" id="KW-0804">Transcription</keyword>
<dbReference type="RefSeq" id="WP_127740169.1">
    <property type="nucleotide sequence ID" value="NZ_CAJCKN010000003.1"/>
</dbReference>
<dbReference type="PANTHER" id="PTHR46797:SF23">
    <property type="entry name" value="HTH-TYPE TRANSCRIPTIONAL REGULATOR SUTR"/>
    <property type="match status" value="1"/>
</dbReference>
<dbReference type="GeneID" id="87617999"/>
<organism evidence="5 6">
    <name type="scientific">Niallia taxi</name>
    <dbReference type="NCBI Taxonomy" id="2499688"/>
    <lineage>
        <taxon>Bacteria</taxon>
        <taxon>Bacillati</taxon>
        <taxon>Bacillota</taxon>
        <taxon>Bacilli</taxon>
        <taxon>Bacillales</taxon>
        <taxon>Bacillaceae</taxon>
        <taxon>Niallia</taxon>
    </lineage>
</organism>
<accession>A0A3S2UDR6</accession>
<dbReference type="AlphaFoldDB" id="A0A3S2UDR6"/>
<sequence length="182" mass="20768">MDSISNVIGKNLENLRKSRGYSLDKAAELTGVSKAMLAQIEKGKSNPTVSTLWKIAMGLQVSFSYFMTENATTVKKVRFKDIEPFKDDSNHYRLFSLFPYHPEKKFEVYTVELDAKTEHFSEKHAGEEYVFVGEGNIAIVIGEDKYHLEKGDALSFTSNRDHMYINTGDELATIFVLIYYPE</sequence>
<dbReference type="SMART" id="SM00530">
    <property type="entry name" value="HTH_XRE"/>
    <property type="match status" value="1"/>
</dbReference>
<dbReference type="PROSITE" id="PS50943">
    <property type="entry name" value="HTH_CROC1"/>
    <property type="match status" value="1"/>
</dbReference>
<keyword evidence="6" id="KW-1185">Reference proteome</keyword>
<dbReference type="SUPFAM" id="SSF51182">
    <property type="entry name" value="RmlC-like cupins"/>
    <property type="match status" value="1"/>
</dbReference>
<dbReference type="InterPro" id="IPR050807">
    <property type="entry name" value="TransReg_Diox_bact_type"/>
</dbReference>
<protein>
    <submittedName>
        <fullName evidence="5">XRE family transcriptional regulator</fullName>
    </submittedName>
</protein>
<dbReference type="Pfam" id="PF01381">
    <property type="entry name" value="HTH_3"/>
    <property type="match status" value="1"/>
</dbReference>
<dbReference type="Pfam" id="PF07883">
    <property type="entry name" value="Cupin_2"/>
    <property type="match status" value="1"/>
</dbReference>
<dbReference type="Gene3D" id="1.10.260.40">
    <property type="entry name" value="lambda repressor-like DNA-binding domains"/>
    <property type="match status" value="1"/>
</dbReference>
<dbReference type="InterPro" id="IPR010982">
    <property type="entry name" value="Lambda_DNA-bd_dom_sf"/>
</dbReference>
<dbReference type="EMBL" id="RZTZ01000010">
    <property type="protein sequence ID" value="RVT59119.1"/>
    <property type="molecule type" value="Genomic_DNA"/>
</dbReference>
<dbReference type="PANTHER" id="PTHR46797">
    <property type="entry name" value="HTH-TYPE TRANSCRIPTIONAL REGULATOR"/>
    <property type="match status" value="1"/>
</dbReference>
<gene>
    <name evidence="5" type="ORF">EM808_20275</name>
</gene>
<dbReference type="GO" id="GO:0005829">
    <property type="term" value="C:cytosol"/>
    <property type="evidence" value="ECO:0007669"/>
    <property type="project" value="TreeGrafter"/>
</dbReference>
<feature type="domain" description="HTH cro/C1-type" evidence="4">
    <location>
        <begin position="12"/>
        <end position="66"/>
    </location>
</feature>
<dbReference type="Gene3D" id="2.60.120.10">
    <property type="entry name" value="Jelly Rolls"/>
    <property type="match status" value="1"/>
</dbReference>
<name>A0A3S2UDR6_9BACI</name>
<dbReference type="Proteomes" id="UP000288024">
    <property type="component" value="Unassembled WGS sequence"/>
</dbReference>
<dbReference type="SUPFAM" id="SSF47413">
    <property type="entry name" value="lambda repressor-like DNA-binding domains"/>
    <property type="match status" value="1"/>
</dbReference>
<reference evidence="5 6" key="1">
    <citation type="submission" date="2019-01" db="EMBL/GenBank/DDBJ databases">
        <title>Bacillus sp. M5HDSG1-1, whole genome shotgun sequence.</title>
        <authorList>
            <person name="Tuo L."/>
        </authorList>
    </citation>
    <scope>NUCLEOTIDE SEQUENCE [LARGE SCALE GENOMIC DNA]</scope>
    <source>
        <strain evidence="5 6">M5HDSG1-1</strain>
    </source>
</reference>
<dbReference type="InterPro" id="IPR014710">
    <property type="entry name" value="RmlC-like_jellyroll"/>
</dbReference>
<dbReference type="CDD" id="cd00093">
    <property type="entry name" value="HTH_XRE"/>
    <property type="match status" value="1"/>
</dbReference>